<dbReference type="RefSeq" id="WP_338210610.1">
    <property type="nucleotide sequence ID" value="NZ_JAYMFF010000014.1"/>
</dbReference>
<accession>A0ABU6IIU4</accession>
<evidence type="ECO:0000313" key="1">
    <source>
        <dbReference type="EMBL" id="MEC4176345.1"/>
    </source>
</evidence>
<name>A0ABU6IIU4_9ACTN</name>
<protein>
    <submittedName>
        <fullName evidence="1">Uncharacterized protein</fullName>
    </submittedName>
</protein>
<evidence type="ECO:0000313" key="2">
    <source>
        <dbReference type="Proteomes" id="UP001349994"/>
    </source>
</evidence>
<keyword evidence="2" id="KW-1185">Reference proteome</keyword>
<organism evidence="1 2">
    <name type="scientific">Adlercreutzia wanghongyangiae</name>
    <dbReference type="NCBI Taxonomy" id="3111451"/>
    <lineage>
        <taxon>Bacteria</taxon>
        <taxon>Bacillati</taxon>
        <taxon>Actinomycetota</taxon>
        <taxon>Coriobacteriia</taxon>
        <taxon>Eggerthellales</taxon>
        <taxon>Eggerthellaceae</taxon>
        <taxon>Adlercreutzia</taxon>
    </lineage>
</organism>
<reference evidence="1 2" key="1">
    <citation type="submission" date="2024-01" db="EMBL/GenBank/DDBJ databases">
        <title>novel species in genus Adlercreutzia.</title>
        <authorList>
            <person name="Liu X."/>
        </authorList>
    </citation>
    <scope>NUCLEOTIDE SEQUENCE [LARGE SCALE GENOMIC DNA]</scope>
    <source>
        <strain evidence="1 2">R7</strain>
    </source>
</reference>
<proteinExistence type="predicted"/>
<sequence>MGQLACGIVFYKPRDTGYSYIRLGTVENPEGLAEAVGLGTANIRFE</sequence>
<comment type="caution">
    <text evidence="1">The sequence shown here is derived from an EMBL/GenBank/DDBJ whole genome shotgun (WGS) entry which is preliminary data.</text>
</comment>
<dbReference type="EMBL" id="JAYMFF010000014">
    <property type="protein sequence ID" value="MEC4176345.1"/>
    <property type="molecule type" value="Genomic_DNA"/>
</dbReference>
<dbReference type="Proteomes" id="UP001349994">
    <property type="component" value="Unassembled WGS sequence"/>
</dbReference>
<gene>
    <name evidence="1" type="ORF">VIN30_07765</name>
</gene>